<dbReference type="OrthoDB" id="417481at2759"/>
<comment type="caution">
    <text evidence="4">The sequence shown here is derived from an EMBL/GenBank/DDBJ whole genome shotgun (WGS) entry which is preliminary data.</text>
</comment>
<feature type="region of interest" description="Disordered" evidence="2">
    <location>
        <begin position="201"/>
        <end position="220"/>
    </location>
</feature>
<dbReference type="InterPro" id="IPR034862">
    <property type="entry name" value="Fungal_Mei2-like_RRM3"/>
</dbReference>
<dbReference type="InterPro" id="IPR012677">
    <property type="entry name" value="Nucleotide-bd_a/b_plait_sf"/>
</dbReference>
<accession>A0A8H5D6W6</accession>
<feature type="region of interest" description="Disordered" evidence="2">
    <location>
        <begin position="101"/>
        <end position="160"/>
    </location>
</feature>
<dbReference type="GO" id="GO:0003723">
    <property type="term" value="F:RNA binding"/>
    <property type="evidence" value="ECO:0007669"/>
    <property type="project" value="UniProtKB-KW"/>
</dbReference>
<feature type="compositionally biased region" description="Polar residues" evidence="2">
    <location>
        <begin position="141"/>
        <end position="152"/>
    </location>
</feature>
<feature type="compositionally biased region" description="Pro residues" evidence="2">
    <location>
        <begin position="66"/>
        <end position="82"/>
    </location>
</feature>
<evidence type="ECO:0000313" key="4">
    <source>
        <dbReference type="EMBL" id="KAF5354665.1"/>
    </source>
</evidence>
<evidence type="ECO:0000256" key="1">
    <source>
        <dbReference type="ARBA" id="ARBA00022884"/>
    </source>
</evidence>
<feature type="region of interest" description="Disordered" evidence="2">
    <location>
        <begin position="18"/>
        <end position="85"/>
    </location>
</feature>
<dbReference type="Proteomes" id="UP000559027">
    <property type="component" value="Unassembled WGS sequence"/>
</dbReference>
<feature type="compositionally biased region" description="Polar residues" evidence="2">
    <location>
        <begin position="203"/>
        <end position="212"/>
    </location>
</feature>
<keyword evidence="5" id="KW-1185">Reference proteome</keyword>
<evidence type="ECO:0000313" key="5">
    <source>
        <dbReference type="Proteomes" id="UP000559027"/>
    </source>
</evidence>
<reference evidence="4 5" key="1">
    <citation type="journal article" date="2020" name="ISME J.">
        <title>Uncovering the hidden diversity of litter-decomposition mechanisms in mushroom-forming fungi.</title>
        <authorList>
            <person name="Floudas D."/>
            <person name="Bentzer J."/>
            <person name="Ahren D."/>
            <person name="Johansson T."/>
            <person name="Persson P."/>
            <person name="Tunlid A."/>
        </authorList>
    </citation>
    <scope>NUCLEOTIDE SEQUENCE [LARGE SCALE GENOMIC DNA]</scope>
    <source>
        <strain evidence="4 5">CBS 146.42</strain>
    </source>
</reference>
<dbReference type="InterPro" id="IPR035979">
    <property type="entry name" value="RBD_domain_sf"/>
</dbReference>
<feature type="compositionally biased region" description="Polar residues" evidence="2">
    <location>
        <begin position="52"/>
        <end position="65"/>
    </location>
</feature>
<organism evidence="4 5">
    <name type="scientific">Leucocoprinus leucothites</name>
    <dbReference type="NCBI Taxonomy" id="201217"/>
    <lineage>
        <taxon>Eukaryota</taxon>
        <taxon>Fungi</taxon>
        <taxon>Dikarya</taxon>
        <taxon>Basidiomycota</taxon>
        <taxon>Agaricomycotina</taxon>
        <taxon>Agaricomycetes</taxon>
        <taxon>Agaricomycetidae</taxon>
        <taxon>Agaricales</taxon>
        <taxon>Agaricineae</taxon>
        <taxon>Agaricaceae</taxon>
        <taxon>Leucocoprinus</taxon>
    </lineage>
</organism>
<dbReference type="SUPFAM" id="SSF54928">
    <property type="entry name" value="RNA-binding domain, RBD"/>
    <property type="match status" value="1"/>
</dbReference>
<dbReference type="Gene3D" id="3.30.70.330">
    <property type="match status" value="1"/>
</dbReference>
<evidence type="ECO:0000259" key="3">
    <source>
        <dbReference type="Pfam" id="PF04059"/>
    </source>
</evidence>
<keyword evidence="1" id="KW-0694">RNA-binding</keyword>
<dbReference type="EMBL" id="JAACJO010000008">
    <property type="protein sequence ID" value="KAF5354665.1"/>
    <property type="molecule type" value="Genomic_DNA"/>
</dbReference>
<evidence type="ECO:0000256" key="2">
    <source>
        <dbReference type="SAM" id="MobiDB-lite"/>
    </source>
</evidence>
<dbReference type="PANTHER" id="PTHR23189">
    <property type="entry name" value="RNA RECOGNITION MOTIF-CONTAINING"/>
    <property type="match status" value="1"/>
</dbReference>
<dbReference type="InterPro" id="IPR007201">
    <property type="entry name" value="Mei2-like_Rrm_C"/>
</dbReference>
<dbReference type="Pfam" id="PF04059">
    <property type="entry name" value="RRM_2"/>
    <property type="match status" value="1"/>
</dbReference>
<proteinExistence type="predicted"/>
<protein>
    <recommendedName>
        <fullName evidence="3">Mei2-like C-terminal RNA recognition motif domain-containing protein</fullName>
    </recommendedName>
</protein>
<name>A0A8H5D6W6_9AGAR</name>
<feature type="region of interest" description="Disordered" evidence="2">
    <location>
        <begin position="395"/>
        <end position="497"/>
    </location>
</feature>
<dbReference type="AlphaFoldDB" id="A0A8H5D6W6"/>
<feature type="domain" description="Mei2-like C-terminal RNA recognition motif" evidence="3">
    <location>
        <begin position="731"/>
        <end position="827"/>
    </location>
</feature>
<gene>
    <name evidence="4" type="ORF">D9756_005370</name>
</gene>
<feature type="compositionally biased region" description="Polar residues" evidence="2">
    <location>
        <begin position="424"/>
        <end position="435"/>
    </location>
</feature>
<dbReference type="CDD" id="cd12532">
    <property type="entry name" value="RRM3_MEI2_fungi"/>
    <property type="match status" value="1"/>
</dbReference>
<sequence>MPTLGVQSRSSIDLEVSKAQTPVLHKRTRPSAPRLQHSPSLPNIWIPPHSRPQMSSTAQEILQTPNCPPTPSAAPSQPPPHTPQNVQSIVHYDEMASYIEKPSLKGSESRRNLKNTHSYTRKRQRKDRDASQHLLTPPLTPSSSIRTTVSTDSTDEKPNDKAQALQELQEPEATRFLYLENVSRTVAPTTLQNAITDALTHVTPRQSSNTSPPGDRTEAPAHETSCIKGFFLKHTKTTGTLFLAFHDVRDAIAAKVVLSQTTDGVLVKCLGEEKLIDGTQAWFRCRFITAEELVETIGNSNFLATTDGGFLLSVVIVDNTDTDRAQTNEENDTKRSIDLHLLVKLLESFGSLRLLKQENQTSAAQLFLVEFFDVRDASEAYTALNDQTMFGMRLCTSGRVPSDQPEKNGPLELPPNKAQDRSDTPLSTHQPSASESHLPKLKPSIGPPGEASQMRGRFISETNRPRPRAVSVDNDITSSNSPPRPSDRQPKTSSPTIFYTSFDLTDSFPTISSTAEDKLLSARTSEYDNTYSEGIQLSEQREPQQACSSVECRYCPSRGHDSTAVSQPFSNHPNPSFMHPLPFPVQSPSHLFVAPEFEPPVVFPQPGTNWHFDPHMITPIPGGNLDMFTSSFIPAIPVVPLEHCFAEHSPNPGFVSNGLAFPAITPSFHVPPPPFGEPQPPVPLEHHHIFVSNEPVPQGDDVGLKLSATNSGISDRNFLNIARIEEGLDTRTTVMVKNIPNKMTAKDLIQYINEVCPRKIDFLYLRMDFKNGCNVGYAFVNFIRVQDMLKFAKKRLGVKWNLFSSEKVLQMSYANYQGKEALVEKFKNSCIMDEREEWRPKIFYSSGPEQGLPEPFPAPTHLRRKERSSHNRGALYVPGPPAHSGSTAGNGYLNNGPMRRQDLYSTSGSKYLEHRTRSVDRCHGEDNFGGNRRGRAHFER</sequence>